<reference evidence="2" key="2">
    <citation type="journal article" date="2021" name="Mar. Drugs">
        <title>Genome Reduction and Secondary Metabolism of the Marine Sponge-Associated Cyanobacterium Leptothoe.</title>
        <authorList>
            <person name="Konstantinou D."/>
            <person name="Popin R.V."/>
            <person name="Fewer D.P."/>
            <person name="Sivonen K."/>
            <person name="Gkelis S."/>
        </authorList>
    </citation>
    <scope>NUCLEOTIDE SEQUENCE</scope>
    <source>
        <strain evidence="2">TAU-MAC 1115</strain>
    </source>
</reference>
<reference evidence="2" key="1">
    <citation type="submission" date="2020-11" db="EMBL/GenBank/DDBJ databases">
        <authorList>
            <person name="Konstantinou D."/>
            <person name="Gkelis S."/>
            <person name="Popin R."/>
            <person name="Fewer D."/>
            <person name="Sivonen K."/>
        </authorList>
    </citation>
    <scope>NUCLEOTIDE SEQUENCE</scope>
    <source>
        <strain evidence="2">TAU-MAC 1115</strain>
    </source>
</reference>
<gene>
    <name evidence="2" type="ORF">IXB50_09020</name>
</gene>
<accession>A0A947GI92</accession>
<proteinExistence type="predicted"/>
<keyword evidence="1" id="KW-1133">Transmembrane helix</keyword>
<evidence type="ECO:0000313" key="3">
    <source>
        <dbReference type="Proteomes" id="UP000717364"/>
    </source>
</evidence>
<protein>
    <submittedName>
        <fullName evidence="2">Type II secretion system protein</fullName>
    </submittedName>
</protein>
<dbReference type="AlphaFoldDB" id="A0A947GI92"/>
<dbReference type="Proteomes" id="UP000717364">
    <property type="component" value="Unassembled WGS sequence"/>
</dbReference>
<dbReference type="InterPro" id="IPR012902">
    <property type="entry name" value="N_methyl_site"/>
</dbReference>
<dbReference type="RefSeq" id="WP_215608633.1">
    <property type="nucleotide sequence ID" value="NZ_JADOES010000013.1"/>
</dbReference>
<evidence type="ECO:0000256" key="1">
    <source>
        <dbReference type="SAM" id="Phobius"/>
    </source>
</evidence>
<dbReference type="EMBL" id="JADOES010000013">
    <property type="protein sequence ID" value="MBT9315564.1"/>
    <property type="molecule type" value="Genomic_DNA"/>
</dbReference>
<feature type="transmembrane region" description="Helical" evidence="1">
    <location>
        <begin position="12"/>
        <end position="40"/>
    </location>
</feature>
<dbReference type="Pfam" id="PF07963">
    <property type="entry name" value="N_methyl"/>
    <property type="match status" value="1"/>
</dbReference>
<keyword evidence="1" id="KW-0812">Transmembrane</keyword>
<name>A0A947GI92_9CYAN</name>
<keyword evidence="3" id="KW-1185">Reference proteome</keyword>
<organism evidence="2 3">
    <name type="scientific">Leptothoe spongobia TAU-MAC 1115</name>
    <dbReference type="NCBI Taxonomy" id="1967444"/>
    <lineage>
        <taxon>Bacteria</taxon>
        <taxon>Bacillati</taxon>
        <taxon>Cyanobacteriota</taxon>
        <taxon>Cyanophyceae</taxon>
        <taxon>Nodosilineales</taxon>
        <taxon>Cymatolegaceae</taxon>
        <taxon>Leptothoe</taxon>
        <taxon>Leptothoe spongobia</taxon>
    </lineage>
</organism>
<keyword evidence="1" id="KW-0472">Membrane</keyword>
<comment type="caution">
    <text evidence="2">The sequence shown here is derived from an EMBL/GenBank/DDBJ whole genome shotgun (WGS) entry which is preliminary data.</text>
</comment>
<dbReference type="NCBIfam" id="TIGR02532">
    <property type="entry name" value="IV_pilin_GFxxxE"/>
    <property type="match status" value="1"/>
</dbReference>
<evidence type="ECO:0000313" key="2">
    <source>
        <dbReference type="EMBL" id="MBT9315564.1"/>
    </source>
</evidence>
<sequence length="229" mass="24000">MMRRVPKADNQGLTLVECLVAITVIGVSVAMISPVVLLAVGTRVQSQRTEQALQLAQSEIDKLRLVIERGDSSNIAAVNALLPATPAGINSVADFEASVPPPEDIELTAANRYQTDLNFAKPVDIDSDGTTDFAIQLFRNSTTTTTSGVALDFGVRVYTANALDKPAADLGTEAARVQGRGLSTGSAATNPLAVLYTTVIKSDTATSLCDYYNYIESTTGQTASAPGAC</sequence>